<evidence type="ECO:0000313" key="8">
    <source>
        <dbReference type="EMBL" id="KAH7047512.1"/>
    </source>
</evidence>
<evidence type="ECO:0000256" key="6">
    <source>
        <dbReference type="SAM" id="MobiDB-lite"/>
    </source>
</evidence>
<feature type="transmembrane region" description="Helical" evidence="7">
    <location>
        <begin position="145"/>
        <end position="162"/>
    </location>
</feature>
<proteinExistence type="predicted"/>
<feature type="transmembrane region" description="Helical" evidence="7">
    <location>
        <begin position="240"/>
        <end position="264"/>
    </location>
</feature>
<keyword evidence="4 7" id="KW-1133">Transmembrane helix</keyword>
<feature type="transmembrane region" description="Helical" evidence="7">
    <location>
        <begin position="452"/>
        <end position="473"/>
    </location>
</feature>
<feature type="region of interest" description="Disordered" evidence="6">
    <location>
        <begin position="369"/>
        <end position="393"/>
    </location>
</feature>
<feature type="compositionally biased region" description="Basic and acidic residues" evidence="6">
    <location>
        <begin position="369"/>
        <end position="379"/>
    </location>
</feature>
<dbReference type="InterPro" id="IPR011701">
    <property type="entry name" value="MFS"/>
</dbReference>
<keyword evidence="3 7" id="KW-0812">Transmembrane</keyword>
<gene>
    <name evidence="8" type="ORF">B0J12DRAFT_667243</name>
</gene>
<feature type="transmembrane region" description="Helical" evidence="7">
    <location>
        <begin position="215"/>
        <end position="234"/>
    </location>
</feature>
<organism evidence="8 9">
    <name type="scientific">Macrophomina phaseolina</name>
    <dbReference type="NCBI Taxonomy" id="35725"/>
    <lineage>
        <taxon>Eukaryota</taxon>
        <taxon>Fungi</taxon>
        <taxon>Dikarya</taxon>
        <taxon>Ascomycota</taxon>
        <taxon>Pezizomycotina</taxon>
        <taxon>Dothideomycetes</taxon>
        <taxon>Dothideomycetes incertae sedis</taxon>
        <taxon>Botryosphaeriales</taxon>
        <taxon>Botryosphaeriaceae</taxon>
        <taxon>Macrophomina</taxon>
    </lineage>
</organism>
<feature type="transmembrane region" description="Helical" evidence="7">
    <location>
        <begin position="276"/>
        <end position="297"/>
    </location>
</feature>
<evidence type="ECO:0000313" key="9">
    <source>
        <dbReference type="Proteomes" id="UP000774617"/>
    </source>
</evidence>
<evidence type="ECO:0000256" key="7">
    <source>
        <dbReference type="SAM" id="Phobius"/>
    </source>
</evidence>
<keyword evidence="2" id="KW-0813">Transport</keyword>
<evidence type="ECO:0000256" key="2">
    <source>
        <dbReference type="ARBA" id="ARBA00022448"/>
    </source>
</evidence>
<dbReference type="Pfam" id="PF07690">
    <property type="entry name" value="MFS_1"/>
    <property type="match status" value="2"/>
</dbReference>
<feature type="transmembrane region" description="Helical" evidence="7">
    <location>
        <begin position="323"/>
        <end position="345"/>
    </location>
</feature>
<evidence type="ECO:0000256" key="5">
    <source>
        <dbReference type="ARBA" id="ARBA00023136"/>
    </source>
</evidence>
<evidence type="ECO:0000256" key="4">
    <source>
        <dbReference type="ARBA" id="ARBA00022989"/>
    </source>
</evidence>
<dbReference type="Gene3D" id="1.20.1250.20">
    <property type="entry name" value="MFS general substrate transporter like domains"/>
    <property type="match status" value="2"/>
</dbReference>
<feature type="transmembrane region" description="Helical" evidence="7">
    <location>
        <begin position="189"/>
        <end position="208"/>
    </location>
</feature>
<feature type="transmembrane region" description="Helical" evidence="7">
    <location>
        <begin position="518"/>
        <end position="536"/>
    </location>
</feature>
<comment type="subcellular location">
    <subcellularLocation>
        <location evidence="1">Membrane</location>
        <topology evidence="1">Multi-pass membrane protein</topology>
    </subcellularLocation>
</comment>
<sequence>MPARRHRRSVGWIGRHRPTAAPLARRIVHLFSPPHTRAALRQWLASCHHPQTRPSGLARALTCSPRLPPPAQGRPAATAHYELQLRARAPPSSESDSSSPGAPTPDEDADDEAFELRDDMPSDLRRGDILSTDEVELNRRTVRKLDLILLPFLALLFLFNSLDKSNIGSAESAHFTADAGLNREDVNTAVALFFVFFVALQPVGAALGRKYGMKRWVPACMAIWGLCTTLHIWVHAAWQLYILRVTIATLEAGFYPVTVSYLSLFYTRFEFGRRLAIFYGQAAVAGAFGGILSYAVFSRFPGQDAHQIDGPTSPPDRSSWHSWQILFLIEGCTTMCIALTGFLWLPERAKTAWFLSPDEREWAEERIRRDREGEVDQIRPKRSPSPLPSRMDHDDLEASIQSTTSAGEEARGLLSASQQSQRYISTGADSPQVNDRGLSAHDVLSALCSWKVYYLLIFNILSAIPSTAFSIFLPLVLAPLSSTPALANLLTAPPYICAAVTLYAFTSWSDRSRDRTKPILVSLVIVLLGFAGTIFLPSQTKASDSDPTSADDAHLALRYLALCVLLAGTFIASPLTVAWLTNNFPAPGKRAIALGINGWGNVAGVFASMLFAPKYQADGYRHSFVWTALCVLLAFAGFAGFRALIVAENARRRRTLERWSEDEIEAEKRWGRGPLHRGDAGRSRVAEEALDRVVEWLGRSGGSFEGKVMAWIGEWRAKDREGDERVTFVYGL</sequence>
<dbReference type="InterPro" id="IPR036259">
    <property type="entry name" value="MFS_trans_sf"/>
</dbReference>
<reference evidence="8 9" key="1">
    <citation type="journal article" date="2021" name="Nat. Commun.">
        <title>Genetic determinants of endophytism in the Arabidopsis root mycobiome.</title>
        <authorList>
            <person name="Mesny F."/>
            <person name="Miyauchi S."/>
            <person name="Thiergart T."/>
            <person name="Pickel B."/>
            <person name="Atanasova L."/>
            <person name="Karlsson M."/>
            <person name="Huettel B."/>
            <person name="Barry K.W."/>
            <person name="Haridas S."/>
            <person name="Chen C."/>
            <person name="Bauer D."/>
            <person name="Andreopoulos W."/>
            <person name="Pangilinan J."/>
            <person name="LaButti K."/>
            <person name="Riley R."/>
            <person name="Lipzen A."/>
            <person name="Clum A."/>
            <person name="Drula E."/>
            <person name="Henrissat B."/>
            <person name="Kohler A."/>
            <person name="Grigoriev I.V."/>
            <person name="Martin F.M."/>
            <person name="Hacquard S."/>
        </authorList>
    </citation>
    <scope>NUCLEOTIDE SEQUENCE [LARGE SCALE GENOMIC DNA]</scope>
    <source>
        <strain evidence="8 9">MPI-SDFR-AT-0080</strain>
    </source>
</reference>
<dbReference type="SUPFAM" id="SSF103473">
    <property type="entry name" value="MFS general substrate transporter"/>
    <property type="match status" value="1"/>
</dbReference>
<comment type="caution">
    <text evidence="8">The sequence shown here is derived from an EMBL/GenBank/DDBJ whole genome shotgun (WGS) entry which is preliminary data.</text>
</comment>
<feature type="region of interest" description="Disordered" evidence="6">
    <location>
        <begin position="87"/>
        <end position="110"/>
    </location>
</feature>
<dbReference type="EMBL" id="JAGTJR010000016">
    <property type="protein sequence ID" value="KAH7047512.1"/>
    <property type="molecule type" value="Genomic_DNA"/>
</dbReference>
<keyword evidence="5 7" id="KW-0472">Membrane</keyword>
<feature type="compositionally biased region" description="Low complexity" evidence="6">
    <location>
        <begin position="90"/>
        <end position="101"/>
    </location>
</feature>
<name>A0ABQ8G7W9_9PEZI</name>
<feature type="transmembrane region" description="Helical" evidence="7">
    <location>
        <begin position="592"/>
        <end position="612"/>
    </location>
</feature>
<keyword evidence="9" id="KW-1185">Reference proteome</keyword>
<evidence type="ECO:0000256" key="1">
    <source>
        <dbReference type="ARBA" id="ARBA00004141"/>
    </source>
</evidence>
<feature type="transmembrane region" description="Helical" evidence="7">
    <location>
        <begin position="485"/>
        <end position="506"/>
    </location>
</feature>
<evidence type="ECO:0000256" key="3">
    <source>
        <dbReference type="ARBA" id="ARBA00022692"/>
    </source>
</evidence>
<accession>A0ABQ8G7W9</accession>
<feature type="transmembrane region" description="Helical" evidence="7">
    <location>
        <begin position="624"/>
        <end position="645"/>
    </location>
</feature>
<dbReference type="PANTHER" id="PTHR43791">
    <property type="entry name" value="PERMEASE-RELATED"/>
    <property type="match status" value="1"/>
</dbReference>
<feature type="transmembrane region" description="Helical" evidence="7">
    <location>
        <begin position="556"/>
        <end position="580"/>
    </location>
</feature>
<dbReference type="Proteomes" id="UP000774617">
    <property type="component" value="Unassembled WGS sequence"/>
</dbReference>
<dbReference type="PANTHER" id="PTHR43791:SF21">
    <property type="entry name" value="MAJOR FACILITATOR SUPERFAMILY (MFS) PROFILE DOMAIN-CONTAINING PROTEIN"/>
    <property type="match status" value="1"/>
</dbReference>
<protein>
    <submittedName>
        <fullName evidence="8">Major facilitator superfamily domain-containing protein</fullName>
    </submittedName>
</protein>